<keyword evidence="2" id="KW-0479">Metal-binding</keyword>
<feature type="compositionally biased region" description="Acidic residues" evidence="12">
    <location>
        <begin position="1112"/>
        <end position="1126"/>
    </location>
</feature>
<evidence type="ECO:0000256" key="1">
    <source>
        <dbReference type="ARBA" id="ARBA00005446"/>
    </source>
</evidence>
<feature type="transmembrane region" description="Helical" evidence="13">
    <location>
        <begin position="21"/>
        <end position="40"/>
    </location>
</feature>
<keyword evidence="13" id="KW-0812">Transmembrane</keyword>
<dbReference type="InterPro" id="IPR014001">
    <property type="entry name" value="Helicase_ATP-bd"/>
</dbReference>
<evidence type="ECO:0000259" key="15">
    <source>
        <dbReference type="PROSITE" id="PS51194"/>
    </source>
</evidence>
<dbReference type="FunFam" id="3.40.50.300:FF:001544">
    <property type="entry name" value="ATP-dependent DNA helicase"/>
    <property type="match status" value="1"/>
</dbReference>
<dbReference type="PROSITE" id="PS51194">
    <property type="entry name" value="HELICASE_CTER"/>
    <property type="match status" value="1"/>
</dbReference>
<comment type="catalytic activity">
    <reaction evidence="10">
        <text>Couples ATP hydrolysis with the unwinding of duplex DNA by translocating in the 3'-5' direction.</text>
        <dbReference type="EC" id="5.6.2.4"/>
    </reaction>
</comment>
<evidence type="ECO:0000256" key="8">
    <source>
        <dbReference type="ARBA" id="ARBA00023235"/>
    </source>
</evidence>
<feature type="compositionally biased region" description="Polar residues" evidence="12">
    <location>
        <begin position="409"/>
        <end position="418"/>
    </location>
</feature>
<dbReference type="GO" id="GO:0043138">
    <property type="term" value="F:3'-5' DNA helicase activity"/>
    <property type="evidence" value="ECO:0007669"/>
    <property type="project" value="UniProtKB-EC"/>
</dbReference>
<keyword evidence="4" id="KW-0378">Hydrolase</keyword>
<dbReference type="Gene3D" id="3.40.50.300">
    <property type="entry name" value="P-loop containing nucleotide triphosphate hydrolases"/>
    <property type="match status" value="2"/>
</dbReference>
<evidence type="ECO:0000256" key="10">
    <source>
        <dbReference type="ARBA" id="ARBA00034617"/>
    </source>
</evidence>
<protein>
    <recommendedName>
        <fullName evidence="11">DNA 3'-5' helicase</fullName>
        <ecNumber evidence="11">5.6.2.4</ecNumber>
    </recommendedName>
</protein>
<dbReference type="PANTHER" id="PTHR13710:SF105">
    <property type="entry name" value="ATP-DEPENDENT DNA HELICASE Q1"/>
    <property type="match status" value="1"/>
</dbReference>
<dbReference type="Pfam" id="PF16124">
    <property type="entry name" value="RecQ_Zn_bind"/>
    <property type="match status" value="1"/>
</dbReference>
<dbReference type="InterPro" id="IPR002464">
    <property type="entry name" value="DNA/RNA_helicase_DEAH_CS"/>
</dbReference>
<dbReference type="Pfam" id="PF00271">
    <property type="entry name" value="Helicase_C"/>
    <property type="match status" value="1"/>
</dbReference>
<comment type="similarity">
    <text evidence="1">Belongs to the helicase family. RecQ subfamily.</text>
</comment>
<name>A0A0K6FU75_9AGAM</name>
<dbReference type="SMART" id="SM00487">
    <property type="entry name" value="DEXDc"/>
    <property type="match status" value="1"/>
</dbReference>
<feature type="transmembrane region" description="Helical" evidence="13">
    <location>
        <begin position="94"/>
        <end position="119"/>
    </location>
</feature>
<feature type="region of interest" description="Disordered" evidence="12">
    <location>
        <begin position="329"/>
        <end position="351"/>
    </location>
</feature>
<dbReference type="GO" id="GO:0009378">
    <property type="term" value="F:four-way junction helicase activity"/>
    <property type="evidence" value="ECO:0007669"/>
    <property type="project" value="TreeGrafter"/>
</dbReference>
<accession>A0A0K6FU75</accession>
<dbReference type="InterPro" id="IPR032284">
    <property type="entry name" value="RecQ_Zn-bd"/>
</dbReference>
<evidence type="ECO:0000256" key="4">
    <source>
        <dbReference type="ARBA" id="ARBA00022801"/>
    </source>
</evidence>
<evidence type="ECO:0000256" key="6">
    <source>
        <dbReference type="ARBA" id="ARBA00022840"/>
    </source>
</evidence>
<organism evidence="16 17">
    <name type="scientific">Rhizoctonia solani</name>
    <dbReference type="NCBI Taxonomy" id="456999"/>
    <lineage>
        <taxon>Eukaryota</taxon>
        <taxon>Fungi</taxon>
        <taxon>Dikarya</taxon>
        <taxon>Basidiomycota</taxon>
        <taxon>Agaricomycotina</taxon>
        <taxon>Agaricomycetes</taxon>
        <taxon>Cantharellales</taxon>
        <taxon>Ceratobasidiaceae</taxon>
        <taxon>Rhizoctonia</taxon>
    </lineage>
</organism>
<dbReference type="AlphaFoldDB" id="A0A0K6FU75"/>
<feature type="transmembrane region" description="Helical" evidence="13">
    <location>
        <begin position="60"/>
        <end position="82"/>
    </location>
</feature>
<dbReference type="GO" id="GO:0005694">
    <property type="term" value="C:chromosome"/>
    <property type="evidence" value="ECO:0007669"/>
    <property type="project" value="TreeGrafter"/>
</dbReference>
<feature type="compositionally biased region" description="Acidic residues" evidence="12">
    <location>
        <begin position="1069"/>
        <end position="1080"/>
    </location>
</feature>
<keyword evidence="3" id="KW-0547">Nucleotide-binding</keyword>
<keyword evidence="17" id="KW-1185">Reference proteome</keyword>
<proteinExistence type="inferred from homology"/>
<dbReference type="NCBIfam" id="TIGR00614">
    <property type="entry name" value="recQ_fam"/>
    <property type="match status" value="1"/>
</dbReference>
<dbReference type="InterPro" id="IPR045339">
    <property type="entry name" value="DUF6534"/>
</dbReference>
<feature type="region of interest" description="Disordered" evidence="12">
    <location>
        <begin position="397"/>
        <end position="418"/>
    </location>
</feature>
<feature type="region of interest" description="Disordered" evidence="12">
    <location>
        <begin position="1019"/>
        <end position="1126"/>
    </location>
</feature>
<dbReference type="SMART" id="SM00490">
    <property type="entry name" value="HELICc"/>
    <property type="match status" value="1"/>
</dbReference>
<dbReference type="Pfam" id="PF00270">
    <property type="entry name" value="DEAD"/>
    <property type="match status" value="1"/>
</dbReference>
<gene>
    <name evidence="16" type="ORF">RSOLAG22IIIB_08635</name>
</gene>
<evidence type="ECO:0000256" key="2">
    <source>
        <dbReference type="ARBA" id="ARBA00022723"/>
    </source>
</evidence>
<evidence type="ECO:0000256" key="3">
    <source>
        <dbReference type="ARBA" id="ARBA00022741"/>
    </source>
</evidence>
<feature type="domain" description="Helicase ATP-binding" evidence="14">
    <location>
        <begin position="455"/>
        <end position="646"/>
    </location>
</feature>
<sequence>MVTQTTMYYVAFPRDHRWIKILVGYMFAVDTLNSIFDIGLVWKYTITLFGDHEGIRASSWWFNVEPVMTVMVSSSTQAFFAWRIAKLTGHAWMGWAIGFSALVQFIAGVVTSAGTFIVRDFDRFLELRVSVTIWLALSALTDVVITCILSWYLHTHRTGFSKTDDVITRLVRLTVQTGLLTTVWAAADLISYLGWANNMHMFFQLPLCKLYTNSLMSTLNSRAGWGGSFSTSTGNPDPMSRSAGELGTGQPQSSRKNPTVWRPEQPKSQQTTAIQIVTTATVHRDDGFELEEYGLETKRVPPEDVETLGLAESKLEGVLELSLQQYQNNGGRATGQNEDELNDAGPSNQPSYLRKNELQVQLSSLDAELVSIDAEIQSLQEARRNILQEKEALQRELATTRAPTRAPKNATTSTKTTGAINYADPAGFEWTDPVKKQMRSVFGIKEFRLCQEGVVNAVMDGRDVVCVMPTGGGKSLTYQLPALVLPGCTLVISPLVALIMDQVMHLRENGIEAVMLTGATGKEETRSIMQRLAQASKSKRIVAADMAGNSRDKEIKLCYVTPEKIAKSKTFTSTLEKMCTAGRLARIVIDEAHCVSQLGHDFRPDYKKLSILRQLFPNVPITALSATCPPKVLKDLLMTLRMRQVTDGNIYFSAPLYRKNLHYSVLPKPASAAAAIQVMADYITQNHAGHSGIVYCLSKKDTETVAEGLSSCSKGAIRTGVYHADIGDYEKESLHIRWRNGEVQVVCATIAFGLGIDKSNVRFVLHHSMSKSLDGFYQESGRAGRDGNDSDCVLYYRGQDATRLSSLICGEIGGQEKLHDMLRFAQNLIECRKLLFANYFSASSSLSLSSWTTEAGGKLTPCGHCDNCTRPPETVANKDVTLDAWIILRVAQTIDGEGGRVTIGMLADLVRGVGGKAFQVPAGGGGRRRKSQGEKVGLDLEGIAGGKVSLSKDDAETLIIQLVLSGHLKEIFHSTAYAINVYLQLGPQAARLTRLSREGVQAGSGPKIECAFIQRAATKSKAAPKKQAPKASGGRKGKSKAVVSDEAEDEEEDVEDLTEQIQQEVVSIDSEDLEDADEDGWSYSIMPRRKNGQGAKPSTSGSARKRRKIISDDEDEFDDDVIVLSP</sequence>
<dbReference type="Gene3D" id="1.10.10.10">
    <property type="entry name" value="Winged helix-like DNA-binding domain superfamily/Winged helix DNA-binding domain"/>
    <property type="match status" value="1"/>
</dbReference>
<dbReference type="PANTHER" id="PTHR13710">
    <property type="entry name" value="DNA HELICASE RECQ FAMILY MEMBER"/>
    <property type="match status" value="1"/>
</dbReference>
<dbReference type="GO" id="GO:0046872">
    <property type="term" value="F:metal ion binding"/>
    <property type="evidence" value="ECO:0007669"/>
    <property type="project" value="UniProtKB-KW"/>
</dbReference>
<keyword evidence="13" id="KW-1133">Transmembrane helix</keyword>
<dbReference type="CDD" id="cd18794">
    <property type="entry name" value="SF2_C_RecQ"/>
    <property type="match status" value="1"/>
</dbReference>
<evidence type="ECO:0000256" key="5">
    <source>
        <dbReference type="ARBA" id="ARBA00022806"/>
    </source>
</evidence>
<dbReference type="InterPro" id="IPR004589">
    <property type="entry name" value="DNA_helicase_ATP-dep_RecQ"/>
</dbReference>
<feature type="domain" description="Helicase C-terminal" evidence="15">
    <location>
        <begin position="677"/>
        <end position="829"/>
    </location>
</feature>
<dbReference type="Pfam" id="PF20152">
    <property type="entry name" value="DUF6534"/>
    <property type="match status" value="1"/>
</dbReference>
<evidence type="ECO:0000256" key="12">
    <source>
        <dbReference type="SAM" id="MobiDB-lite"/>
    </source>
</evidence>
<feature type="compositionally biased region" description="Acidic residues" evidence="12">
    <location>
        <begin position="1045"/>
        <end position="1058"/>
    </location>
</feature>
<evidence type="ECO:0000313" key="17">
    <source>
        <dbReference type="Proteomes" id="UP000044841"/>
    </source>
</evidence>
<feature type="transmembrane region" description="Helical" evidence="13">
    <location>
        <begin position="131"/>
        <end position="153"/>
    </location>
</feature>
<keyword evidence="9" id="KW-0539">Nucleus</keyword>
<dbReference type="InterPro" id="IPR036388">
    <property type="entry name" value="WH-like_DNA-bd_sf"/>
</dbReference>
<dbReference type="InterPro" id="IPR001650">
    <property type="entry name" value="Helicase_C-like"/>
</dbReference>
<keyword evidence="6" id="KW-0067">ATP-binding</keyword>
<dbReference type="GO" id="GO:0005524">
    <property type="term" value="F:ATP binding"/>
    <property type="evidence" value="ECO:0007669"/>
    <property type="project" value="UniProtKB-KW"/>
</dbReference>
<evidence type="ECO:0000256" key="9">
    <source>
        <dbReference type="ARBA" id="ARBA00023242"/>
    </source>
</evidence>
<dbReference type="PROSITE" id="PS51192">
    <property type="entry name" value="HELICASE_ATP_BIND_1"/>
    <property type="match status" value="1"/>
</dbReference>
<keyword evidence="8" id="KW-0413">Isomerase</keyword>
<evidence type="ECO:0000313" key="16">
    <source>
        <dbReference type="EMBL" id="CUA69713.1"/>
    </source>
</evidence>
<keyword evidence="5" id="KW-0347">Helicase</keyword>
<dbReference type="EC" id="5.6.2.4" evidence="11"/>
<evidence type="ECO:0000259" key="14">
    <source>
        <dbReference type="PROSITE" id="PS51192"/>
    </source>
</evidence>
<dbReference type="GO" id="GO:0003677">
    <property type="term" value="F:DNA binding"/>
    <property type="evidence" value="ECO:0007669"/>
    <property type="project" value="UniProtKB-KW"/>
</dbReference>
<keyword evidence="7" id="KW-0238">DNA-binding</keyword>
<evidence type="ECO:0000256" key="7">
    <source>
        <dbReference type="ARBA" id="ARBA00023125"/>
    </source>
</evidence>
<keyword evidence="13" id="KW-0472">Membrane</keyword>
<dbReference type="Proteomes" id="UP000044841">
    <property type="component" value="Unassembled WGS sequence"/>
</dbReference>
<dbReference type="EMBL" id="CYGV01000924">
    <property type="protein sequence ID" value="CUA69713.1"/>
    <property type="molecule type" value="Genomic_DNA"/>
</dbReference>
<dbReference type="GO" id="GO:0005737">
    <property type="term" value="C:cytoplasm"/>
    <property type="evidence" value="ECO:0007669"/>
    <property type="project" value="TreeGrafter"/>
</dbReference>
<dbReference type="GO" id="GO:0000724">
    <property type="term" value="P:double-strand break repair via homologous recombination"/>
    <property type="evidence" value="ECO:0007669"/>
    <property type="project" value="TreeGrafter"/>
</dbReference>
<evidence type="ECO:0000256" key="13">
    <source>
        <dbReference type="SAM" id="Phobius"/>
    </source>
</evidence>
<feature type="region of interest" description="Disordered" evidence="12">
    <location>
        <begin position="229"/>
        <end position="272"/>
    </location>
</feature>
<dbReference type="InterPro" id="IPR027417">
    <property type="entry name" value="P-loop_NTPase"/>
</dbReference>
<dbReference type="PROSITE" id="PS00690">
    <property type="entry name" value="DEAH_ATP_HELICASE"/>
    <property type="match status" value="1"/>
</dbReference>
<feature type="transmembrane region" description="Helical" evidence="13">
    <location>
        <begin position="173"/>
        <end position="195"/>
    </location>
</feature>
<dbReference type="SUPFAM" id="SSF52540">
    <property type="entry name" value="P-loop containing nucleoside triphosphate hydrolases"/>
    <property type="match status" value="1"/>
</dbReference>
<feature type="compositionally biased region" description="Basic residues" evidence="12">
    <location>
        <begin position="1022"/>
        <end position="1039"/>
    </location>
</feature>
<reference evidence="16 17" key="1">
    <citation type="submission" date="2015-07" db="EMBL/GenBank/DDBJ databases">
        <authorList>
            <person name="Noorani M."/>
        </authorList>
    </citation>
    <scope>NUCLEOTIDE SEQUENCE [LARGE SCALE GENOMIC DNA]</scope>
    <source>
        <strain evidence="16">BBA 69670</strain>
    </source>
</reference>
<evidence type="ECO:0000256" key="11">
    <source>
        <dbReference type="ARBA" id="ARBA00034808"/>
    </source>
</evidence>
<dbReference type="GO" id="GO:0016787">
    <property type="term" value="F:hydrolase activity"/>
    <property type="evidence" value="ECO:0007669"/>
    <property type="project" value="UniProtKB-KW"/>
</dbReference>
<dbReference type="InterPro" id="IPR011545">
    <property type="entry name" value="DEAD/DEAH_box_helicase_dom"/>
</dbReference>